<dbReference type="NCBIfam" id="TIGR00329">
    <property type="entry name" value="gcp_kae1"/>
    <property type="match status" value="1"/>
</dbReference>
<evidence type="ECO:0000313" key="11">
    <source>
        <dbReference type="Proteomes" id="UP000177376"/>
    </source>
</evidence>
<dbReference type="EC" id="2.3.1.234" evidence="8"/>
<feature type="binding site" evidence="8">
    <location>
        <position position="121"/>
    </location>
    <ligand>
        <name>Fe cation</name>
        <dbReference type="ChEBI" id="CHEBI:24875"/>
    </ligand>
</feature>
<feature type="binding site" evidence="8">
    <location>
        <begin position="156"/>
        <end position="160"/>
    </location>
    <ligand>
        <name>substrate</name>
    </ligand>
</feature>
<evidence type="ECO:0000256" key="3">
    <source>
        <dbReference type="ARBA" id="ARBA00022694"/>
    </source>
</evidence>
<dbReference type="FunFam" id="3.30.420.40:FF:000040">
    <property type="entry name" value="tRNA N6-adenosine threonylcarbamoyltransferase"/>
    <property type="match status" value="1"/>
</dbReference>
<dbReference type="GO" id="GO:0005506">
    <property type="term" value="F:iron ion binding"/>
    <property type="evidence" value="ECO:0007669"/>
    <property type="project" value="UniProtKB-UniRule"/>
</dbReference>
<keyword evidence="6 8" id="KW-0012">Acyltransferase</keyword>
<evidence type="ECO:0000256" key="7">
    <source>
        <dbReference type="ARBA" id="ARBA00048117"/>
    </source>
</evidence>
<keyword evidence="5 8" id="KW-0408">Iron</keyword>
<dbReference type="InterPro" id="IPR017861">
    <property type="entry name" value="KAE1/TsaD"/>
</dbReference>
<evidence type="ECO:0000256" key="4">
    <source>
        <dbReference type="ARBA" id="ARBA00022723"/>
    </source>
</evidence>
<evidence type="ECO:0000259" key="9">
    <source>
        <dbReference type="Pfam" id="PF00814"/>
    </source>
</evidence>
<dbReference type="GO" id="GO:0005737">
    <property type="term" value="C:cytoplasm"/>
    <property type="evidence" value="ECO:0007669"/>
    <property type="project" value="UniProtKB-SubCell"/>
</dbReference>
<feature type="binding site" evidence="8">
    <location>
        <position position="202"/>
    </location>
    <ligand>
        <name>substrate</name>
    </ligand>
</feature>
<dbReference type="GO" id="GO:0002949">
    <property type="term" value="P:tRNA threonylcarbamoyladenosine modification"/>
    <property type="evidence" value="ECO:0007669"/>
    <property type="project" value="UniProtKB-UniRule"/>
</dbReference>
<proteinExistence type="inferred from homology"/>
<dbReference type="InterPro" id="IPR000905">
    <property type="entry name" value="Gcp-like_dom"/>
</dbReference>
<comment type="cofactor">
    <cofactor evidence="8">
        <name>Fe(2+)</name>
        <dbReference type="ChEBI" id="CHEBI:29033"/>
    </cofactor>
    <text evidence="8">Binds 1 Fe(2+) ion per subunit.</text>
</comment>
<feature type="binding site" evidence="8">
    <location>
        <position position="189"/>
    </location>
    <ligand>
        <name>substrate</name>
    </ligand>
</feature>
<gene>
    <name evidence="8" type="primary">tsaD</name>
    <name evidence="10" type="ORF">A3A02_02645</name>
</gene>
<dbReference type="PANTHER" id="PTHR11735">
    <property type="entry name" value="TRNA N6-ADENOSINE THREONYLCARBAMOYLTRANSFERASE"/>
    <property type="match status" value="1"/>
</dbReference>
<comment type="caution">
    <text evidence="8">Lacks conserved residue(s) required for the propagation of feature annotation.</text>
</comment>
<accession>A0A1G1YKB7</accession>
<evidence type="ECO:0000256" key="5">
    <source>
        <dbReference type="ARBA" id="ARBA00023004"/>
    </source>
</evidence>
<dbReference type="Proteomes" id="UP000177376">
    <property type="component" value="Unassembled WGS sequence"/>
</dbReference>
<evidence type="ECO:0000256" key="8">
    <source>
        <dbReference type="HAMAP-Rule" id="MF_01445"/>
    </source>
</evidence>
<comment type="catalytic activity">
    <reaction evidence="7 8">
        <text>L-threonylcarbamoyladenylate + adenosine(37) in tRNA = N(6)-L-threonylcarbamoyladenosine(37) in tRNA + AMP + H(+)</text>
        <dbReference type="Rhea" id="RHEA:37059"/>
        <dbReference type="Rhea" id="RHEA-COMP:10162"/>
        <dbReference type="Rhea" id="RHEA-COMP:10163"/>
        <dbReference type="ChEBI" id="CHEBI:15378"/>
        <dbReference type="ChEBI" id="CHEBI:73682"/>
        <dbReference type="ChEBI" id="CHEBI:74411"/>
        <dbReference type="ChEBI" id="CHEBI:74418"/>
        <dbReference type="ChEBI" id="CHEBI:456215"/>
        <dbReference type="EC" id="2.3.1.234"/>
    </reaction>
</comment>
<evidence type="ECO:0000313" key="10">
    <source>
        <dbReference type="EMBL" id="OGY52714.1"/>
    </source>
</evidence>
<comment type="function">
    <text evidence="8">Required for the formation of a threonylcarbamoyl group on adenosine at position 37 (t(6)A37) in tRNAs that read codons beginning with adenine. Is involved in the transfer of the threonylcarbamoyl moiety of threonylcarbamoyl-AMP (TC-AMP) to the N6 group of A37, together with TsaE and TsaB. TsaD likely plays a direct catalytic role in this reaction.</text>
</comment>
<comment type="caution">
    <text evidence="10">The sequence shown here is derived from an EMBL/GenBank/DDBJ whole genome shotgun (WGS) entry which is preliminary data.</text>
</comment>
<name>A0A1G1YKB7_9BACT</name>
<dbReference type="PROSITE" id="PS01016">
    <property type="entry name" value="GLYCOPROTEASE"/>
    <property type="match status" value="1"/>
</dbReference>
<comment type="similarity">
    <text evidence="8">Belongs to the KAE1 / TsaD family.</text>
</comment>
<keyword evidence="3 8" id="KW-0819">tRNA processing</keyword>
<keyword evidence="4 8" id="KW-0479">Metal-binding</keyword>
<dbReference type="AlphaFoldDB" id="A0A1G1YKB7"/>
<protein>
    <recommendedName>
        <fullName evidence="8">tRNA N6-adenosine threonylcarbamoyltransferase</fullName>
        <ecNumber evidence="8">2.3.1.234</ecNumber>
    </recommendedName>
    <alternativeName>
        <fullName evidence="8">N6-L-threonylcarbamoyladenine synthase</fullName>
        <shortName evidence="8">t(6)A synthase</shortName>
    </alternativeName>
    <alternativeName>
        <fullName evidence="8">t(6)A37 threonylcarbamoyladenosine biosynthesis protein TsaD</fullName>
    </alternativeName>
    <alternativeName>
        <fullName evidence="8">tRNA threonylcarbamoyladenosine biosynthesis protein TsaD</fullName>
    </alternativeName>
</protein>
<dbReference type="Gene3D" id="3.30.420.40">
    <property type="match status" value="2"/>
</dbReference>
<evidence type="ECO:0000256" key="2">
    <source>
        <dbReference type="ARBA" id="ARBA00022679"/>
    </source>
</evidence>
<dbReference type="EMBL" id="MHIM01000012">
    <property type="protein sequence ID" value="OGY52714.1"/>
    <property type="molecule type" value="Genomic_DNA"/>
</dbReference>
<comment type="subcellular location">
    <subcellularLocation>
        <location evidence="8">Cytoplasm</location>
    </subcellularLocation>
</comment>
<sequence length="364" mass="39675">MKKQNKILTILAIETSCDETSAAVIKVNEDIFEVAANVVSSQIDIHKAYGGVVPEVAAREHVKNIIPVIIESLEKAGVTSKDIDLIAVTAGPGLITSLIVGVESAKSLGVAWNKPVMPINHIYAHLAVNFLYFNLPPAPSFKPGRGNSRFPVMALIVSGGHTELVLVEDYNKFKKIGQTVDDAAGEAFDKVAKLLNLGYPGGPIVASEATKISNLKFKISNLSLPRPMIDSGDFNFSFSGLKTAVLYAVQKMTKQAIKKRTPEICHEFQAAVVEVLVRKTIKAASRFSAKTIFLAGGVAANKKLRQELESAARIQNLEFFVPQFQYCTDNAAMIGLAAYYLTQEKMPALDNWQNIKADPNWELE</sequence>
<dbReference type="PANTHER" id="PTHR11735:SF6">
    <property type="entry name" value="TRNA N6-ADENOSINE THREONYLCARBAMOYLTRANSFERASE, MITOCHONDRIAL"/>
    <property type="match status" value="1"/>
</dbReference>
<feature type="binding site" evidence="8">
    <location>
        <position position="125"/>
    </location>
    <ligand>
        <name>Fe cation</name>
        <dbReference type="ChEBI" id="CHEBI:24875"/>
    </ligand>
</feature>
<dbReference type="SUPFAM" id="SSF53067">
    <property type="entry name" value="Actin-like ATPase domain"/>
    <property type="match status" value="2"/>
</dbReference>
<feature type="binding site" evidence="8">
    <location>
        <position position="329"/>
    </location>
    <ligand>
        <name>Fe cation</name>
        <dbReference type="ChEBI" id="CHEBI:24875"/>
    </ligand>
</feature>
<dbReference type="FunFam" id="3.30.420.40:FF:000012">
    <property type="entry name" value="tRNA N6-adenosine threonylcarbamoyltransferase"/>
    <property type="match status" value="1"/>
</dbReference>
<keyword evidence="2 8" id="KW-0808">Transferase</keyword>
<dbReference type="HAMAP" id="MF_01445">
    <property type="entry name" value="TsaD"/>
    <property type="match status" value="1"/>
</dbReference>
<dbReference type="PRINTS" id="PR00789">
    <property type="entry name" value="OSIALOPTASE"/>
</dbReference>
<dbReference type="InterPro" id="IPR017860">
    <property type="entry name" value="Peptidase_M22_CS"/>
</dbReference>
<dbReference type="Pfam" id="PF00814">
    <property type="entry name" value="TsaD"/>
    <property type="match status" value="1"/>
</dbReference>
<dbReference type="NCBIfam" id="TIGR03723">
    <property type="entry name" value="T6A_TsaD_YgjD"/>
    <property type="match status" value="1"/>
</dbReference>
<dbReference type="InterPro" id="IPR022450">
    <property type="entry name" value="TsaD"/>
</dbReference>
<organism evidence="10 11">
    <name type="scientific">Candidatus Buchananbacteria bacterium RIFCSPLOWO2_01_FULL_39_33</name>
    <dbReference type="NCBI Taxonomy" id="1797543"/>
    <lineage>
        <taxon>Bacteria</taxon>
        <taxon>Candidatus Buchananiibacteriota</taxon>
    </lineage>
</organism>
<dbReference type="GO" id="GO:0061711">
    <property type="term" value="F:tRNA N(6)-L-threonylcarbamoyladenine synthase activity"/>
    <property type="evidence" value="ECO:0007669"/>
    <property type="project" value="UniProtKB-EC"/>
</dbReference>
<evidence type="ECO:0000256" key="6">
    <source>
        <dbReference type="ARBA" id="ARBA00023315"/>
    </source>
</evidence>
<dbReference type="InterPro" id="IPR043129">
    <property type="entry name" value="ATPase_NBD"/>
</dbReference>
<feature type="binding site" evidence="8">
    <location>
        <position position="301"/>
    </location>
    <ligand>
        <name>substrate</name>
    </ligand>
</feature>
<evidence type="ECO:0000256" key="1">
    <source>
        <dbReference type="ARBA" id="ARBA00022490"/>
    </source>
</evidence>
<keyword evidence="1 8" id="KW-0963">Cytoplasm</keyword>
<reference evidence="10 11" key="1">
    <citation type="journal article" date="2016" name="Nat. Commun.">
        <title>Thousands of microbial genomes shed light on interconnected biogeochemical processes in an aquifer system.</title>
        <authorList>
            <person name="Anantharaman K."/>
            <person name="Brown C.T."/>
            <person name="Hug L.A."/>
            <person name="Sharon I."/>
            <person name="Castelle C.J."/>
            <person name="Probst A.J."/>
            <person name="Thomas B.C."/>
            <person name="Singh A."/>
            <person name="Wilkins M.J."/>
            <person name="Karaoz U."/>
            <person name="Brodie E.L."/>
            <person name="Williams K.H."/>
            <person name="Hubbard S.S."/>
            <person name="Banfield J.F."/>
        </authorList>
    </citation>
    <scope>NUCLEOTIDE SEQUENCE [LARGE SCALE GENOMIC DNA]</scope>
</reference>
<feature type="domain" description="Gcp-like" evidence="9">
    <location>
        <begin position="33"/>
        <end position="335"/>
    </location>
</feature>
<dbReference type="CDD" id="cd24133">
    <property type="entry name" value="ASKHA_NBD_TsaD_bac"/>
    <property type="match status" value="1"/>
</dbReference>